<feature type="transmembrane region" description="Helical" evidence="1">
    <location>
        <begin position="32"/>
        <end position="50"/>
    </location>
</feature>
<organism evidence="2 3">
    <name type="scientific">Naegleria lovaniensis</name>
    <name type="common">Amoeba</name>
    <dbReference type="NCBI Taxonomy" id="51637"/>
    <lineage>
        <taxon>Eukaryota</taxon>
        <taxon>Discoba</taxon>
        <taxon>Heterolobosea</taxon>
        <taxon>Tetramitia</taxon>
        <taxon>Eutetramitia</taxon>
        <taxon>Vahlkampfiidae</taxon>
        <taxon>Naegleria</taxon>
    </lineage>
</organism>
<keyword evidence="1" id="KW-1133">Transmembrane helix</keyword>
<protein>
    <submittedName>
        <fullName evidence="2">Uncharacterized protein</fullName>
    </submittedName>
</protein>
<keyword evidence="3" id="KW-1185">Reference proteome</keyword>
<comment type="caution">
    <text evidence="2">The sequence shown here is derived from an EMBL/GenBank/DDBJ whole genome shotgun (WGS) entry which is preliminary data.</text>
</comment>
<dbReference type="Proteomes" id="UP000816034">
    <property type="component" value="Unassembled WGS sequence"/>
</dbReference>
<dbReference type="GeneID" id="68100478"/>
<name>A0AA88GLX8_NAELO</name>
<accession>A0AA88GLX8</accession>
<keyword evidence="1" id="KW-0812">Transmembrane</keyword>
<sequence length="427" mass="48914">MLKPQSRQPTIVSSYITETYQFIRSQFLQNKILLAMIIFATILNVMLGTTNAEQYVFGGRQGTYDLFMANVVKRSNFSSQETIAQTKKYLAQNFNSTWCDILYVNKETGEQLRRREICLVDHKNMKFYSIWDGYNVYQFNTESTPPPNSRQLENGAIDLTGNLPDSYSGQVFVIGNNNYALFVNYQNISSSSIYSRLNNTSTYIIRGNITIFLSSLDAHNNIMKDTRFYFRISNHPSGIGVIIRSMEYGDLCFCQLKRYLTVDKMFEVGLAPCNYTDPYQKFYWTGASIISSVNIDTISAQGLDYTNPTSYALRFFKLTYGHSIGMVKYNERPSSVLTLLLVTSENALKNPYQFKEKHVLTPSTLIESFYINHDVVEQDVTLQNQLARASMPFRYSAASTRTLCIYSNLLLVVIVLVFLLSNFESNH</sequence>
<evidence type="ECO:0000313" key="2">
    <source>
        <dbReference type="EMBL" id="KAG2378876.1"/>
    </source>
</evidence>
<evidence type="ECO:0000256" key="1">
    <source>
        <dbReference type="SAM" id="Phobius"/>
    </source>
</evidence>
<reference evidence="2 3" key="1">
    <citation type="journal article" date="2018" name="BMC Genomics">
        <title>The genome of Naegleria lovaniensis, the basis for a comparative approach to unravel pathogenicity factors of the human pathogenic amoeba N. fowleri.</title>
        <authorList>
            <person name="Liechti N."/>
            <person name="Schurch N."/>
            <person name="Bruggmann R."/>
            <person name="Wittwer M."/>
        </authorList>
    </citation>
    <scope>NUCLEOTIDE SEQUENCE [LARGE SCALE GENOMIC DNA]</scope>
    <source>
        <strain evidence="2 3">ATCC 30569</strain>
    </source>
</reference>
<dbReference type="AlphaFoldDB" id="A0AA88GLX8"/>
<feature type="transmembrane region" description="Helical" evidence="1">
    <location>
        <begin position="405"/>
        <end position="423"/>
    </location>
</feature>
<keyword evidence="1" id="KW-0472">Membrane</keyword>
<proteinExistence type="predicted"/>
<dbReference type="EMBL" id="PYSW02000031">
    <property type="protein sequence ID" value="KAG2378876.1"/>
    <property type="molecule type" value="Genomic_DNA"/>
</dbReference>
<dbReference type="RefSeq" id="XP_044546138.1">
    <property type="nucleotide sequence ID" value="XM_044698055.1"/>
</dbReference>
<evidence type="ECO:0000313" key="3">
    <source>
        <dbReference type="Proteomes" id="UP000816034"/>
    </source>
</evidence>
<gene>
    <name evidence="2" type="ORF">C9374_008024</name>
</gene>